<name>T1HKP9_RHOPR</name>
<dbReference type="HOGENOM" id="CLU_081328_0_0_1"/>
<evidence type="ECO:0000256" key="1">
    <source>
        <dbReference type="SAM" id="MobiDB-lite"/>
    </source>
</evidence>
<dbReference type="GeneID" id="141448528"/>
<dbReference type="FunCoup" id="T1HKP9">
    <property type="interactions" value="2"/>
</dbReference>
<reference evidence="2" key="1">
    <citation type="submission" date="2015-05" db="UniProtKB">
        <authorList>
            <consortium name="EnsemblMetazoa"/>
        </authorList>
    </citation>
    <scope>IDENTIFICATION</scope>
</reference>
<dbReference type="PANTHER" id="PTHR28348">
    <property type="entry name" value="UPF0193 PROTEIN EVG1"/>
    <property type="match status" value="1"/>
</dbReference>
<dbReference type="AlphaFoldDB" id="T1HKP9"/>
<dbReference type="InParanoid" id="T1HKP9"/>
<dbReference type="eggNOG" id="ENOG502TC1Q">
    <property type="taxonomic scope" value="Eukaryota"/>
</dbReference>
<keyword evidence="3" id="KW-1185">Reference proteome</keyword>
<organism evidence="2 3">
    <name type="scientific">Rhodnius prolixus</name>
    <name type="common">Triatomid bug</name>
    <dbReference type="NCBI Taxonomy" id="13249"/>
    <lineage>
        <taxon>Eukaryota</taxon>
        <taxon>Metazoa</taxon>
        <taxon>Ecdysozoa</taxon>
        <taxon>Arthropoda</taxon>
        <taxon>Hexapoda</taxon>
        <taxon>Insecta</taxon>
        <taxon>Pterygota</taxon>
        <taxon>Neoptera</taxon>
        <taxon>Paraneoptera</taxon>
        <taxon>Hemiptera</taxon>
        <taxon>Heteroptera</taxon>
        <taxon>Panheteroptera</taxon>
        <taxon>Cimicomorpha</taxon>
        <taxon>Reduviidae</taxon>
        <taxon>Triatominae</taxon>
        <taxon>Rhodnius</taxon>
    </lineage>
</organism>
<evidence type="ECO:0000313" key="2">
    <source>
        <dbReference type="EnsemblMetazoa" id="RPRC004623-PA"/>
    </source>
</evidence>
<sequence>MEFKSTIPIGGIFHSRKVEYSPETAAFLRELIRESKLSIFQRKQLNDSIKKGEPLPLPPNKSNRRKQPNPEPEENIKNILLPRRRKQETISKSGAYDRDQFIPNYEKPNHDIEKKRLQDLMAFGKVVPQTKSRDEISKALEEKNRKKNEEITKEKLFLTTLEEIKERNEFLKKMEAVGKGKEYKNIIDQQIWEKLRLLEKIDKELFAAVHKYLRNTSQVSSIFNE</sequence>
<proteinExistence type="predicted"/>
<feature type="region of interest" description="Disordered" evidence="1">
    <location>
        <begin position="49"/>
        <end position="105"/>
    </location>
</feature>
<evidence type="ECO:0000313" key="3">
    <source>
        <dbReference type="Proteomes" id="UP000015103"/>
    </source>
</evidence>
<dbReference type="EnsemblMetazoa" id="RPRC004623-RA">
    <property type="protein sequence ID" value="RPRC004623-PA"/>
    <property type="gene ID" value="RPRC004623"/>
</dbReference>
<dbReference type="EMBL" id="ACPB03023307">
    <property type="status" value="NOT_ANNOTATED_CDS"/>
    <property type="molecule type" value="Genomic_DNA"/>
</dbReference>
<dbReference type="InterPro" id="IPR007914">
    <property type="entry name" value="UPF0193"/>
</dbReference>
<dbReference type="RefSeq" id="XP_073973030.1">
    <property type="nucleotide sequence ID" value="XM_074116929.1"/>
</dbReference>
<dbReference type="STRING" id="13249.T1HKP9"/>
<dbReference type="OMA" id="MMAYGKD"/>
<dbReference type="Proteomes" id="UP000015103">
    <property type="component" value="Unassembled WGS sequence"/>
</dbReference>
<dbReference type="PANTHER" id="PTHR28348:SF1">
    <property type="entry name" value="UPF0193 PROTEIN EVG1"/>
    <property type="match status" value="1"/>
</dbReference>
<dbReference type="VEuPathDB" id="VectorBase:RPRC004623"/>
<accession>T1HKP9</accession>
<protein>
    <submittedName>
        <fullName evidence="2">Uncharacterized protein</fullName>
    </submittedName>
</protein>
<dbReference type="Pfam" id="PF05250">
    <property type="entry name" value="UPF0193"/>
    <property type="match status" value="1"/>
</dbReference>